<feature type="region of interest" description="Disordered" evidence="1">
    <location>
        <begin position="72"/>
        <end position="119"/>
    </location>
</feature>
<evidence type="ECO:0000313" key="2">
    <source>
        <dbReference type="EMBL" id="GFC82327.1"/>
    </source>
</evidence>
<name>A0A699RAX9_TANCI</name>
<feature type="compositionally biased region" description="Polar residues" evidence="1">
    <location>
        <begin position="75"/>
        <end position="91"/>
    </location>
</feature>
<gene>
    <name evidence="2" type="ORF">Tci_854297</name>
</gene>
<dbReference type="AlphaFoldDB" id="A0A699RAX9"/>
<protein>
    <submittedName>
        <fullName evidence="2">Uncharacterized protein</fullName>
    </submittedName>
</protein>
<organism evidence="2">
    <name type="scientific">Tanacetum cinerariifolium</name>
    <name type="common">Dalmatian daisy</name>
    <name type="synonym">Chrysanthemum cinerariifolium</name>
    <dbReference type="NCBI Taxonomy" id="118510"/>
    <lineage>
        <taxon>Eukaryota</taxon>
        <taxon>Viridiplantae</taxon>
        <taxon>Streptophyta</taxon>
        <taxon>Embryophyta</taxon>
        <taxon>Tracheophyta</taxon>
        <taxon>Spermatophyta</taxon>
        <taxon>Magnoliopsida</taxon>
        <taxon>eudicotyledons</taxon>
        <taxon>Gunneridae</taxon>
        <taxon>Pentapetalae</taxon>
        <taxon>asterids</taxon>
        <taxon>campanulids</taxon>
        <taxon>Asterales</taxon>
        <taxon>Asteraceae</taxon>
        <taxon>Asteroideae</taxon>
        <taxon>Anthemideae</taxon>
        <taxon>Anthemidinae</taxon>
        <taxon>Tanacetum</taxon>
    </lineage>
</organism>
<comment type="caution">
    <text evidence="2">The sequence shown here is derived from an EMBL/GenBank/DDBJ whole genome shotgun (WGS) entry which is preliminary data.</text>
</comment>
<evidence type="ECO:0000256" key="1">
    <source>
        <dbReference type="SAM" id="MobiDB-lite"/>
    </source>
</evidence>
<sequence length="119" mass="13452">DSDEEINENMVFMAQIEKVLSDSEASSLFSDDKIAEQNQGDVNDAIKSKKKAIVITFDLLALVAEQTKSKKFYSKPTNNNLRTSSATSSVNKKQEYVKSDDKKEEKKVDEKKRDISKVK</sequence>
<dbReference type="EMBL" id="BKCJ011083869">
    <property type="protein sequence ID" value="GFC82327.1"/>
    <property type="molecule type" value="Genomic_DNA"/>
</dbReference>
<reference evidence="2" key="1">
    <citation type="journal article" date="2019" name="Sci. Rep.">
        <title>Draft genome of Tanacetum cinerariifolium, the natural source of mosquito coil.</title>
        <authorList>
            <person name="Yamashiro T."/>
            <person name="Shiraishi A."/>
            <person name="Satake H."/>
            <person name="Nakayama K."/>
        </authorList>
    </citation>
    <scope>NUCLEOTIDE SEQUENCE</scope>
</reference>
<feature type="compositionally biased region" description="Basic and acidic residues" evidence="1">
    <location>
        <begin position="92"/>
        <end position="119"/>
    </location>
</feature>
<proteinExistence type="predicted"/>
<accession>A0A699RAX9</accession>
<feature type="non-terminal residue" evidence="2">
    <location>
        <position position="1"/>
    </location>
</feature>